<dbReference type="EMBL" id="JAIQCV010000013">
    <property type="protein sequence ID" value="KAH1030550.1"/>
    <property type="molecule type" value="Genomic_DNA"/>
</dbReference>
<dbReference type="Proteomes" id="UP000828251">
    <property type="component" value="Unassembled WGS sequence"/>
</dbReference>
<sequence length="69" mass="7776">MSTYSRSAPSFVNQVLRAAANGTLALDRAWETKPSPKDNTFEFMKLNPENRKLARGCERWESSVKKISG</sequence>
<protein>
    <submittedName>
        <fullName evidence="1">Uncharacterized protein</fullName>
    </submittedName>
</protein>
<organism evidence="1 2">
    <name type="scientific">Gossypium stocksii</name>
    <dbReference type="NCBI Taxonomy" id="47602"/>
    <lineage>
        <taxon>Eukaryota</taxon>
        <taxon>Viridiplantae</taxon>
        <taxon>Streptophyta</taxon>
        <taxon>Embryophyta</taxon>
        <taxon>Tracheophyta</taxon>
        <taxon>Spermatophyta</taxon>
        <taxon>Magnoliopsida</taxon>
        <taxon>eudicotyledons</taxon>
        <taxon>Gunneridae</taxon>
        <taxon>Pentapetalae</taxon>
        <taxon>rosids</taxon>
        <taxon>malvids</taxon>
        <taxon>Malvales</taxon>
        <taxon>Malvaceae</taxon>
        <taxon>Malvoideae</taxon>
        <taxon>Gossypium</taxon>
    </lineage>
</organism>
<keyword evidence="2" id="KW-1185">Reference proteome</keyword>
<accession>A0A9D3U607</accession>
<dbReference type="OrthoDB" id="9332038at2759"/>
<comment type="caution">
    <text evidence="1">The sequence shown here is derived from an EMBL/GenBank/DDBJ whole genome shotgun (WGS) entry which is preliminary data.</text>
</comment>
<gene>
    <name evidence="1" type="ORF">J1N35_042724</name>
</gene>
<name>A0A9D3U607_9ROSI</name>
<evidence type="ECO:0000313" key="2">
    <source>
        <dbReference type="Proteomes" id="UP000828251"/>
    </source>
</evidence>
<proteinExistence type="predicted"/>
<evidence type="ECO:0000313" key="1">
    <source>
        <dbReference type="EMBL" id="KAH1030550.1"/>
    </source>
</evidence>
<dbReference type="AlphaFoldDB" id="A0A9D3U607"/>
<reference evidence="1 2" key="1">
    <citation type="journal article" date="2021" name="Plant Biotechnol. J.">
        <title>Multi-omics assisted identification of the key and species-specific regulatory components of drought-tolerant mechanisms in Gossypium stocksii.</title>
        <authorList>
            <person name="Yu D."/>
            <person name="Ke L."/>
            <person name="Zhang D."/>
            <person name="Wu Y."/>
            <person name="Sun Y."/>
            <person name="Mei J."/>
            <person name="Sun J."/>
            <person name="Sun Y."/>
        </authorList>
    </citation>
    <scope>NUCLEOTIDE SEQUENCE [LARGE SCALE GENOMIC DNA]</scope>
    <source>
        <strain evidence="2">cv. E1</strain>
        <tissue evidence="1">Leaf</tissue>
    </source>
</reference>